<dbReference type="AlphaFoldDB" id="A0A1G7PBM1"/>
<proteinExistence type="predicted"/>
<gene>
    <name evidence="1" type="ORF">SAMN05216466_101204</name>
</gene>
<protein>
    <submittedName>
        <fullName evidence="1">Uncharacterized protein</fullName>
    </submittedName>
</protein>
<sequence length="257" mass="30402">MAIHIPLGPLRSVVRWLYDRITKFLLLSTYRLSHELWAKRHRLGAHWSPLGDELEYSLYFAQPADPEPRTSRIAFRATDSEIEAVNLVFEAVGSGIRYQEPIRLHRVDRRPIVRALSSVPSLDVLERSEHGVFFTIDSYQLRNCSIHYPDGRSRELEDSLEGHLMQNWLLNDCWVYRWGRWWNCNEIRYAKGNIAEYWRFSSSWPRQRTSSIGKVMSARWLVTFQFWLAIWSRLYVLSDEGLVASCWRQKKHDDSAD</sequence>
<evidence type="ECO:0000313" key="2">
    <source>
        <dbReference type="Proteomes" id="UP000199706"/>
    </source>
</evidence>
<accession>A0A1G7PBM1</accession>
<dbReference type="Proteomes" id="UP000199706">
    <property type="component" value="Unassembled WGS sequence"/>
</dbReference>
<evidence type="ECO:0000313" key="1">
    <source>
        <dbReference type="EMBL" id="SDF82840.1"/>
    </source>
</evidence>
<dbReference type="EMBL" id="FNCJ01000001">
    <property type="protein sequence ID" value="SDF82840.1"/>
    <property type="molecule type" value="Genomic_DNA"/>
</dbReference>
<name>A0A1G7PBM1_9BURK</name>
<organism evidence="1 2">
    <name type="scientific">Paraburkholderia phenazinium</name>
    <dbReference type="NCBI Taxonomy" id="60549"/>
    <lineage>
        <taxon>Bacteria</taxon>
        <taxon>Pseudomonadati</taxon>
        <taxon>Pseudomonadota</taxon>
        <taxon>Betaproteobacteria</taxon>
        <taxon>Burkholderiales</taxon>
        <taxon>Burkholderiaceae</taxon>
        <taxon>Paraburkholderia</taxon>
    </lineage>
</organism>
<dbReference type="RefSeq" id="WP_176860725.1">
    <property type="nucleotide sequence ID" value="NZ_FNCJ01000001.1"/>
</dbReference>
<reference evidence="1 2" key="1">
    <citation type="submission" date="2016-10" db="EMBL/GenBank/DDBJ databases">
        <authorList>
            <person name="de Groot N.N."/>
        </authorList>
    </citation>
    <scope>NUCLEOTIDE SEQUENCE [LARGE SCALE GENOMIC DNA]</scope>
    <source>
        <strain evidence="1 2">LMG 2247</strain>
    </source>
</reference>